<protein>
    <recommendedName>
        <fullName evidence="4">DUF4315 family protein</fullName>
    </recommendedName>
</protein>
<dbReference type="RefSeq" id="WP_311860826.1">
    <property type="nucleotide sequence ID" value="NZ_JARPWD010000006.1"/>
</dbReference>
<dbReference type="AlphaFoldDB" id="A0AAW8RQQ5"/>
<dbReference type="EMBL" id="JARPWH010000007">
    <property type="protein sequence ID" value="MDT2401448.1"/>
    <property type="molecule type" value="Genomic_DNA"/>
</dbReference>
<comment type="caution">
    <text evidence="2">The sequence shown here is derived from an EMBL/GenBank/DDBJ whole genome shotgun (WGS) entry which is preliminary data.</text>
</comment>
<feature type="compositionally biased region" description="Basic and acidic residues" evidence="1">
    <location>
        <begin position="88"/>
        <end position="97"/>
    </location>
</feature>
<dbReference type="Proteomes" id="UP001260773">
    <property type="component" value="Unassembled WGS sequence"/>
</dbReference>
<feature type="region of interest" description="Disordered" evidence="1">
    <location>
        <begin position="68"/>
        <end position="97"/>
    </location>
</feature>
<feature type="compositionally biased region" description="Basic and acidic residues" evidence="1">
    <location>
        <begin position="68"/>
        <end position="80"/>
    </location>
</feature>
<gene>
    <name evidence="2" type="ORF">P7D43_03625</name>
</gene>
<evidence type="ECO:0000256" key="1">
    <source>
        <dbReference type="SAM" id="MobiDB-lite"/>
    </source>
</evidence>
<name>A0AAW8RQQ5_ENTAV</name>
<evidence type="ECO:0008006" key="4">
    <source>
        <dbReference type="Google" id="ProtNLM"/>
    </source>
</evidence>
<accession>A0AAW8RQQ5</accession>
<evidence type="ECO:0000313" key="3">
    <source>
        <dbReference type="Proteomes" id="UP001260773"/>
    </source>
</evidence>
<evidence type="ECO:0000313" key="2">
    <source>
        <dbReference type="EMBL" id="MDT2401448.1"/>
    </source>
</evidence>
<organism evidence="2 3">
    <name type="scientific">Enterococcus avium</name>
    <name type="common">Streptococcus avium</name>
    <dbReference type="NCBI Taxonomy" id="33945"/>
    <lineage>
        <taxon>Bacteria</taxon>
        <taxon>Bacillati</taxon>
        <taxon>Bacillota</taxon>
        <taxon>Bacilli</taxon>
        <taxon>Lactobacillales</taxon>
        <taxon>Enterococcaceae</taxon>
        <taxon>Enterococcus</taxon>
    </lineage>
</organism>
<reference evidence="2" key="1">
    <citation type="submission" date="2023-03" db="EMBL/GenBank/DDBJ databases">
        <authorList>
            <person name="Shen W."/>
            <person name="Cai J."/>
        </authorList>
    </citation>
    <scope>NUCLEOTIDE SEQUENCE</scope>
    <source>
        <strain evidence="2">P33-2</strain>
    </source>
</reference>
<sequence length="97" mass="11477">MAKKQLKTYEQDIEKMKQKLEKLQKEKKKEEEKLLIKIGKLYVELQQILDENLTIEEVVQMVENEVGDLKKNYQRTDEKSSVPNGNDSDQKDHGEQK</sequence>
<proteinExistence type="predicted"/>